<feature type="compositionally biased region" description="Low complexity" evidence="1">
    <location>
        <begin position="210"/>
        <end position="219"/>
    </location>
</feature>
<protein>
    <submittedName>
        <fullName evidence="2">Uncharacterized protein</fullName>
    </submittedName>
</protein>
<dbReference type="EMBL" id="CAJNNW010026486">
    <property type="protein sequence ID" value="CAE8685815.1"/>
    <property type="molecule type" value="Genomic_DNA"/>
</dbReference>
<feature type="compositionally biased region" description="Low complexity" evidence="1">
    <location>
        <begin position="163"/>
        <end position="183"/>
    </location>
</feature>
<dbReference type="AlphaFoldDB" id="A0A813JXF0"/>
<feature type="non-terminal residue" evidence="2">
    <location>
        <position position="1"/>
    </location>
</feature>
<reference evidence="2" key="1">
    <citation type="submission" date="2021-02" db="EMBL/GenBank/DDBJ databases">
        <authorList>
            <person name="Dougan E. K."/>
            <person name="Rhodes N."/>
            <person name="Thang M."/>
            <person name="Chan C."/>
        </authorList>
    </citation>
    <scope>NUCLEOTIDE SEQUENCE</scope>
</reference>
<feature type="compositionally biased region" description="Basic and acidic residues" evidence="1">
    <location>
        <begin position="47"/>
        <end position="63"/>
    </location>
</feature>
<feature type="compositionally biased region" description="Low complexity" evidence="1">
    <location>
        <begin position="17"/>
        <end position="35"/>
    </location>
</feature>
<dbReference type="Proteomes" id="UP000626109">
    <property type="component" value="Unassembled WGS sequence"/>
</dbReference>
<name>A0A813JXF0_POLGL</name>
<feature type="region of interest" description="Disordered" evidence="1">
    <location>
        <begin position="1"/>
        <end position="256"/>
    </location>
</feature>
<comment type="caution">
    <text evidence="2">The sequence shown here is derived from an EMBL/GenBank/DDBJ whole genome shotgun (WGS) entry which is preliminary data.</text>
</comment>
<proteinExistence type="predicted"/>
<accession>A0A813JXF0</accession>
<feature type="compositionally biased region" description="Basic and acidic residues" evidence="1">
    <location>
        <begin position="236"/>
        <end position="256"/>
    </location>
</feature>
<feature type="compositionally biased region" description="Basic and acidic residues" evidence="1">
    <location>
        <begin position="78"/>
        <end position="97"/>
    </location>
</feature>
<organism evidence="2 3">
    <name type="scientific">Polarella glacialis</name>
    <name type="common">Dinoflagellate</name>
    <dbReference type="NCBI Taxonomy" id="89957"/>
    <lineage>
        <taxon>Eukaryota</taxon>
        <taxon>Sar</taxon>
        <taxon>Alveolata</taxon>
        <taxon>Dinophyceae</taxon>
        <taxon>Suessiales</taxon>
        <taxon>Suessiaceae</taxon>
        <taxon>Polarella</taxon>
    </lineage>
</organism>
<evidence type="ECO:0000313" key="2">
    <source>
        <dbReference type="EMBL" id="CAE8685815.1"/>
    </source>
</evidence>
<evidence type="ECO:0000313" key="3">
    <source>
        <dbReference type="Proteomes" id="UP000626109"/>
    </source>
</evidence>
<gene>
    <name evidence="2" type="ORF">PGLA2088_LOCUS24665</name>
</gene>
<evidence type="ECO:0000256" key="1">
    <source>
        <dbReference type="SAM" id="MobiDB-lite"/>
    </source>
</evidence>
<feature type="non-terminal residue" evidence="2">
    <location>
        <position position="283"/>
    </location>
</feature>
<sequence>ATPSPRLAPADSPVLRPSAPAAAASSQTGAPGTSSVSTSSAFAKLKAKAEAEARGDVPKKPQLDQRGGIGSVNPAGTARRERIFGKEGEPKMKEPELPKLAPLAFVSAEEQPLAPSRKVEVYDPRRRGRSANDGGDSEDDAEPGLKPWPKPQPRVRAPRPSSPGAAVWHAPAAPAAGEGVAAPQSPVAKPSRTLVHTASSPSAPPPVSSPAPSVASSPAGTRGKHMKLMVSEAAQEEDKALRGVSEKKKAMEESRRQMLEKLTKQIQMCLTRVQSGDLDEEAK</sequence>